<name>A0A133KQ22_HEYCO</name>
<protein>
    <submittedName>
        <fullName evidence="1">Uncharacterized protein</fullName>
    </submittedName>
</protein>
<comment type="caution">
    <text evidence="1">The sequence shown here is derived from an EMBL/GenBank/DDBJ whole genome shotgun (WGS) entry which is preliminary data.</text>
</comment>
<dbReference type="AlphaFoldDB" id="A0A133KQ22"/>
<proteinExistence type="predicted"/>
<organism evidence="1 2">
    <name type="scientific">Heyndrickxia coagulans</name>
    <name type="common">Weizmannia coagulans</name>
    <dbReference type="NCBI Taxonomy" id="1398"/>
    <lineage>
        <taxon>Bacteria</taxon>
        <taxon>Bacillati</taxon>
        <taxon>Bacillota</taxon>
        <taxon>Bacilli</taxon>
        <taxon>Bacillales</taxon>
        <taxon>Bacillaceae</taxon>
        <taxon>Heyndrickxia</taxon>
    </lineage>
</organism>
<dbReference type="Proteomes" id="UP000070376">
    <property type="component" value="Unassembled WGS sequence"/>
</dbReference>
<accession>A0A133KQ22</accession>
<sequence>MSLNKPIFAFLQPGSRLFFSAAIWAAIFCCAQFDQNMRHFFQLHAIIRLIFRRRP</sequence>
<dbReference type="EMBL" id="LRPN01000070">
    <property type="protein sequence ID" value="KWZ81606.1"/>
    <property type="molecule type" value="Genomic_DNA"/>
</dbReference>
<dbReference type="PATRIC" id="fig|1398.22.peg.1925"/>
<evidence type="ECO:0000313" key="1">
    <source>
        <dbReference type="EMBL" id="KWZ81606.1"/>
    </source>
</evidence>
<evidence type="ECO:0000313" key="2">
    <source>
        <dbReference type="Proteomes" id="UP000070376"/>
    </source>
</evidence>
<gene>
    <name evidence="1" type="ORF">HMPREF3213_01923</name>
</gene>
<reference evidence="2" key="1">
    <citation type="submission" date="2016-01" db="EMBL/GenBank/DDBJ databases">
        <authorList>
            <person name="Mitreva M."/>
            <person name="Pepin K.H."/>
            <person name="Mihindukulasuriya K.A."/>
            <person name="Fulton R."/>
            <person name="Fronick C."/>
            <person name="O'Laughlin M."/>
            <person name="Miner T."/>
            <person name="Herter B."/>
            <person name="Rosa B.A."/>
            <person name="Cordes M."/>
            <person name="Tomlinson C."/>
            <person name="Wollam A."/>
            <person name="Palsikar V.B."/>
            <person name="Mardis E.R."/>
            <person name="Wilson R.K."/>
        </authorList>
    </citation>
    <scope>NUCLEOTIDE SEQUENCE [LARGE SCALE GENOMIC DNA]</scope>
    <source>
        <strain evidence="2">GED7749B</strain>
    </source>
</reference>